<reference evidence="2" key="2">
    <citation type="submission" date="2020-09" db="EMBL/GenBank/DDBJ databases">
        <authorList>
            <person name="Sun Q."/>
            <person name="Zhou Y."/>
        </authorList>
    </citation>
    <scope>NUCLEOTIDE SEQUENCE</scope>
    <source>
        <strain evidence="2">CGMCC 4.7278</strain>
    </source>
</reference>
<evidence type="ECO:0000313" key="2">
    <source>
        <dbReference type="EMBL" id="GGK66727.1"/>
    </source>
</evidence>
<reference evidence="2" key="1">
    <citation type="journal article" date="2014" name="Int. J. Syst. Evol. Microbiol.">
        <title>Complete genome sequence of Corynebacterium casei LMG S-19264T (=DSM 44701T), isolated from a smear-ripened cheese.</title>
        <authorList>
            <consortium name="US DOE Joint Genome Institute (JGI-PGF)"/>
            <person name="Walter F."/>
            <person name="Albersmeier A."/>
            <person name="Kalinowski J."/>
            <person name="Ruckert C."/>
        </authorList>
    </citation>
    <scope>NUCLEOTIDE SEQUENCE</scope>
    <source>
        <strain evidence="2">CGMCC 4.7278</strain>
    </source>
</reference>
<gene>
    <name evidence="2" type="ORF">GCM10011591_43600</name>
</gene>
<comment type="caution">
    <text evidence="2">The sequence shown here is derived from an EMBL/GenBank/DDBJ whole genome shotgun (WGS) entry which is preliminary data.</text>
</comment>
<name>A0A917VDS6_9NOCA</name>
<keyword evidence="3" id="KW-1185">Reference proteome</keyword>
<proteinExistence type="predicted"/>
<sequence length="116" mass="12805">MHPKKRPSEIDVDNPLPFGKREVDKQIPINNPGIIDEHMHAPEFGYGSVDDAPPIIGFSHIKMLKPSSAPQLRSEHFPFAFKHVPNNDSPAFSDDPASMRGPHPSCPTGDNNNFPS</sequence>
<organism evidence="2 3">
    <name type="scientific">Nocardia camponoti</name>
    <dbReference type="NCBI Taxonomy" id="1616106"/>
    <lineage>
        <taxon>Bacteria</taxon>
        <taxon>Bacillati</taxon>
        <taxon>Actinomycetota</taxon>
        <taxon>Actinomycetes</taxon>
        <taxon>Mycobacteriales</taxon>
        <taxon>Nocardiaceae</taxon>
        <taxon>Nocardia</taxon>
    </lineage>
</organism>
<feature type="region of interest" description="Disordered" evidence="1">
    <location>
        <begin position="83"/>
        <end position="116"/>
    </location>
</feature>
<feature type="region of interest" description="Disordered" evidence="1">
    <location>
        <begin position="1"/>
        <end position="24"/>
    </location>
</feature>
<accession>A0A917VDS6</accession>
<evidence type="ECO:0000313" key="3">
    <source>
        <dbReference type="Proteomes" id="UP000612956"/>
    </source>
</evidence>
<dbReference type="EMBL" id="BMMW01000005">
    <property type="protein sequence ID" value="GGK66727.1"/>
    <property type="molecule type" value="Genomic_DNA"/>
</dbReference>
<protein>
    <submittedName>
        <fullName evidence="2">Uncharacterized protein</fullName>
    </submittedName>
</protein>
<evidence type="ECO:0000256" key="1">
    <source>
        <dbReference type="SAM" id="MobiDB-lite"/>
    </source>
</evidence>
<dbReference type="Proteomes" id="UP000612956">
    <property type="component" value="Unassembled WGS sequence"/>
</dbReference>
<dbReference type="AlphaFoldDB" id="A0A917VDS6"/>